<sequence length="177" mass="18212">MESDLRMSEPLPETDSGGDPPAPLKFTRTTAGQVLIACSIIAAIGAIVVVSVVVGGSRPPAAVQSDSQSSMHSPPADGPSMQAADDPIEQAREVVGGSYSSRQVQQATAAALVATGTPVTTDNFSRAWSSVLAVTDKLDIEPMEVMLCVPELASSESGLTLPEVAALCASEIYLGKR</sequence>
<comment type="caution">
    <text evidence="3">The sequence shown here is derived from an EMBL/GenBank/DDBJ whole genome shotgun (WGS) entry which is preliminary data.</text>
</comment>
<organism evidence="3 4">
    <name type="scientific">Plantibacter flavus</name>
    <dbReference type="NCBI Taxonomy" id="150123"/>
    <lineage>
        <taxon>Bacteria</taxon>
        <taxon>Bacillati</taxon>
        <taxon>Actinomycetota</taxon>
        <taxon>Actinomycetes</taxon>
        <taxon>Micrococcales</taxon>
        <taxon>Microbacteriaceae</taxon>
        <taxon>Plantibacter</taxon>
    </lineage>
</organism>
<keyword evidence="2" id="KW-0472">Membrane</keyword>
<dbReference type="Proteomes" id="UP000266915">
    <property type="component" value="Unassembled WGS sequence"/>
</dbReference>
<evidence type="ECO:0000256" key="1">
    <source>
        <dbReference type="SAM" id="MobiDB-lite"/>
    </source>
</evidence>
<keyword evidence="4" id="KW-1185">Reference proteome</keyword>
<evidence type="ECO:0000313" key="4">
    <source>
        <dbReference type="Proteomes" id="UP000266915"/>
    </source>
</evidence>
<feature type="transmembrane region" description="Helical" evidence="2">
    <location>
        <begin position="34"/>
        <end position="54"/>
    </location>
</feature>
<dbReference type="EMBL" id="RKHL01000001">
    <property type="protein sequence ID" value="ROR83039.1"/>
    <property type="molecule type" value="Genomic_DNA"/>
</dbReference>
<accession>A0A3N2C6A2</accession>
<gene>
    <name evidence="3" type="ORF">EDD42_3141</name>
</gene>
<reference evidence="3 4" key="1">
    <citation type="submission" date="2018-11" db="EMBL/GenBank/DDBJ databases">
        <title>Sequencing the genomes of 1000 actinobacteria strains.</title>
        <authorList>
            <person name="Klenk H.-P."/>
        </authorList>
    </citation>
    <scope>NUCLEOTIDE SEQUENCE [LARGE SCALE GENOMIC DNA]</scope>
    <source>
        <strain evidence="3 4">DSM 14012</strain>
    </source>
</reference>
<evidence type="ECO:0000313" key="3">
    <source>
        <dbReference type="EMBL" id="ROR83039.1"/>
    </source>
</evidence>
<keyword evidence="2" id="KW-1133">Transmembrane helix</keyword>
<protein>
    <submittedName>
        <fullName evidence="3">Uncharacterized protein</fullName>
    </submittedName>
</protein>
<proteinExistence type="predicted"/>
<keyword evidence="2" id="KW-0812">Transmembrane</keyword>
<dbReference type="AlphaFoldDB" id="A0A3N2C6A2"/>
<name>A0A3N2C6A2_9MICO</name>
<feature type="region of interest" description="Disordered" evidence="1">
    <location>
        <begin position="1"/>
        <end position="25"/>
    </location>
</feature>
<feature type="region of interest" description="Disordered" evidence="1">
    <location>
        <begin position="59"/>
        <end position="83"/>
    </location>
</feature>
<evidence type="ECO:0000256" key="2">
    <source>
        <dbReference type="SAM" id="Phobius"/>
    </source>
</evidence>
<dbReference type="RefSeq" id="WP_085513849.1">
    <property type="nucleotide sequence ID" value="NZ_FXAP01000006.1"/>
</dbReference>